<keyword evidence="2 6" id="KW-0808">Transferase</keyword>
<dbReference type="FunFam" id="3.40.1190.20:FF:000001">
    <property type="entry name" value="Phosphofructokinase"/>
    <property type="match status" value="1"/>
</dbReference>
<dbReference type="PANTHER" id="PTHR46566">
    <property type="entry name" value="1-PHOSPHOFRUCTOKINASE-RELATED"/>
    <property type="match status" value="1"/>
</dbReference>
<evidence type="ECO:0000256" key="6">
    <source>
        <dbReference type="PIRNR" id="PIRNR000535"/>
    </source>
</evidence>
<dbReference type="GO" id="GO:0003872">
    <property type="term" value="F:6-phosphofructokinase activity"/>
    <property type="evidence" value="ECO:0007669"/>
    <property type="project" value="TreeGrafter"/>
</dbReference>
<proteinExistence type="inferred from homology"/>
<dbReference type="SUPFAM" id="SSF53613">
    <property type="entry name" value="Ribokinase-like"/>
    <property type="match status" value="1"/>
</dbReference>
<comment type="caution">
    <text evidence="8">The sequence shown here is derived from an EMBL/GenBank/DDBJ whole genome shotgun (WGS) entry which is preliminary data.</text>
</comment>
<evidence type="ECO:0000256" key="2">
    <source>
        <dbReference type="ARBA" id="ARBA00022679"/>
    </source>
</evidence>
<evidence type="ECO:0000256" key="3">
    <source>
        <dbReference type="ARBA" id="ARBA00022741"/>
    </source>
</evidence>
<dbReference type="Gene3D" id="3.40.1190.20">
    <property type="match status" value="1"/>
</dbReference>
<evidence type="ECO:0000313" key="8">
    <source>
        <dbReference type="EMBL" id="RAK54065.1"/>
    </source>
</evidence>
<dbReference type="InterPro" id="IPR011611">
    <property type="entry name" value="PfkB_dom"/>
</dbReference>
<feature type="domain" description="Carbohydrate kinase PfkB" evidence="7">
    <location>
        <begin position="14"/>
        <end position="295"/>
    </location>
</feature>
<dbReference type="GO" id="GO:0005829">
    <property type="term" value="C:cytosol"/>
    <property type="evidence" value="ECO:0007669"/>
    <property type="project" value="TreeGrafter"/>
</dbReference>
<dbReference type="CDD" id="cd01164">
    <property type="entry name" value="FruK_PfkB_like"/>
    <property type="match status" value="1"/>
</dbReference>
<dbReference type="PANTHER" id="PTHR46566:SF2">
    <property type="entry name" value="ATP-DEPENDENT 6-PHOSPHOFRUCTOKINASE ISOZYME 2"/>
    <property type="match status" value="1"/>
</dbReference>
<dbReference type="NCBIfam" id="TIGR03168">
    <property type="entry name" value="1-PFK"/>
    <property type="match status" value="1"/>
</dbReference>
<dbReference type="AlphaFoldDB" id="A0A328AHS5"/>
<gene>
    <name evidence="8" type="ORF">DJ017_05770</name>
</gene>
<dbReference type="InterPro" id="IPR017583">
    <property type="entry name" value="Tagatose/fructose_Pkinase"/>
</dbReference>
<keyword evidence="5" id="KW-0067">ATP-binding</keyword>
<protein>
    <recommendedName>
        <fullName evidence="6">Phosphofructokinase</fullName>
    </recommendedName>
</protein>
<comment type="similarity">
    <text evidence="1 6">Belongs to the carbohydrate kinase PfkB family.</text>
</comment>
<keyword evidence="3" id="KW-0547">Nucleotide-binding</keyword>
<sequence>MTLVATLTLNPGIDVSTSTERVEPLRKLRCGPGRRDPGGGGINVARVARRLGAEAIAVYPAGGFTGQLLQQLVEREEVASIVVPTGGETREDFTVLEAASGQQYRFVLPGPHLHGVEWMACLRALAELPRKPDIVCASGSLPPGAPDDFYARVAEIVCSWGARLALDCAGAPLKAALDERVFLIKPNLRELSELVGRPLPDDAARLDACRELIAGRRLEAVALTLGAEGAMLVTRDLVLRAPGLPIEPITTVGAGDSFLGAMVWALASNLTLAEAFPYAVAAGSAALMADGTELCRAEDVRRLLPRVIVQALAPSPV</sequence>
<keyword evidence="4 8" id="KW-0418">Kinase</keyword>
<dbReference type="EMBL" id="QFYQ01000001">
    <property type="protein sequence ID" value="RAK54065.1"/>
    <property type="molecule type" value="Genomic_DNA"/>
</dbReference>
<reference evidence="9" key="1">
    <citation type="submission" date="2018-05" db="EMBL/GenBank/DDBJ databases">
        <authorList>
            <person name="Li X."/>
        </authorList>
    </citation>
    <scope>NUCLEOTIDE SEQUENCE [LARGE SCALE GENOMIC DNA]</scope>
    <source>
        <strain evidence="9">LX32</strain>
    </source>
</reference>
<dbReference type="OrthoDB" id="9801219at2"/>
<dbReference type="Pfam" id="PF00294">
    <property type="entry name" value="PfkB"/>
    <property type="match status" value="1"/>
</dbReference>
<evidence type="ECO:0000256" key="5">
    <source>
        <dbReference type="ARBA" id="ARBA00022840"/>
    </source>
</evidence>
<evidence type="ECO:0000313" key="9">
    <source>
        <dbReference type="Proteomes" id="UP000249254"/>
    </source>
</evidence>
<evidence type="ECO:0000259" key="7">
    <source>
        <dbReference type="Pfam" id="PF00294"/>
    </source>
</evidence>
<evidence type="ECO:0000256" key="4">
    <source>
        <dbReference type="ARBA" id="ARBA00022777"/>
    </source>
</evidence>
<dbReference type="GO" id="GO:0005524">
    <property type="term" value="F:ATP binding"/>
    <property type="evidence" value="ECO:0007669"/>
    <property type="project" value="UniProtKB-KW"/>
</dbReference>
<keyword evidence="9" id="KW-1185">Reference proteome</keyword>
<dbReference type="RefSeq" id="WP_111527816.1">
    <property type="nucleotide sequence ID" value="NZ_JBHRSG010000002.1"/>
</dbReference>
<dbReference type="PIRSF" id="PIRSF000535">
    <property type="entry name" value="1PFK/6PFK/LacC"/>
    <property type="match status" value="1"/>
</dbReference>
<name>A0A328AHS5_9CAUL</name>
<organism evidence="8 9">
    <name type="scientific">Phenylobacterium soli</name>
    <dbReference type="NCBI Taxonomy" id="2170551"/>
    <lineage>
        <taxon>Bacteria</taxon>
        <taxon>Pseudomonadati</taxon>
        <taxon>Pseudomonadota</taxon>
        <taxon>Alphaproteobacteria</taxon>
        <taxon>Caulobacterales</taxon>
        <taxon>Caulobacteraceae</taxon>
        <taxon>Phenylobacterium</taxon>
    </lineage>
</organism>
<dbReference type="InterPro" id="IPR029056">
    <property type="entry name" value="Ribokinase-like"/>
</dbReference>
<accession>A0A328AHS5</accession>
<dbReference type="Proteomes" id="UP000249254">
    <property type="component" value="Unassembled WGS sequence"/>
</dbReference>
<evidence type="ECO:0000256" key="1">
    <source>
        <dbReference type="ARBA" id="ARBA00010688"/>
    </source>
</evidence>